<feature type="domain" description="PAS" evidence="5">
    <location>
        <begin position="683"/>
        <end position="734"/>
    </location>
</feature>
<feature type="region of interest" description="Disordered" evidence="3">
    <location>
        <begin position="1787"/>
        <end position="1809"/>
    </location>
</feature>
<feature type="compositionally biased region" description="Basic and acidic residues" evidence="3">
    <location>
        <begin position="1075"/>
        <end position="1087"/>
    </location>
</feature>
<dbReference type="PROSITE" id="PS50112">
    <property type="entry name" value="PAS"/>
    <property type="match status" value="1"/>
</dbReference>
<name>A0A8J8TAU1_HALGN</name>
<dbReference type="Proteomes" id="UP000785679">
    <property type="component" value="Unassembled WGS sequence"/>
</dbReference>
<feature type="repeat" description="ANK" evidence="1">
    <location>
        <begin position="162"/>
        <end position="185"/>
    </location>
</feature>
<feature type="compositionally biased region" description="Acidic residues" evidence="3">
    <location>
        <begin position="1942"/>
        <end position="1952"/>
    </location>
</feature>
<dbReference type="InterPro" id="IPR057352">
    <property type="entry name" value="TPR_TmcB/C"/>
</dbReference>
<dbReference type="SUPFAM" id="SSF48403">
    <property type="entry name" value="Ankyrin repeat"/>
    <property type="match status" value="1"/>
</dbReference>
<keyword evidence="4" id="KW-0472">Membrane</keyword>
<proteinExistence type="predicted"/>
<comment type="caution">
    <text evidence="6">The sequence shown here is derived from an EMBL/GenBank/DDBJ whole genome shotgun (WGS) entry which is preliminary data.</text>
</comment>
<feature type="compositionally biased region" description="Basic and acidic residues" evidence="3">
    <location>
        <begin position="2015"/>
        <end position="2025"/>
    </location>
</feature>
<dbReference type="EMBL" id="RRYP01000114">
    <property type="protein sequence ID" value="TNV87980.1"/>
    <property type="molecule type" value="Genomic_DNA"/>
</dbReference>
<accession>A0A8J8TAU1</accession>
<feature type="compositionally biased region" description="Polar residues" evidence="3">
    <location>
        <begin position="1092"/>
        <end position="1104"/>
    </location>
</feature>
<evidence type="ECO:0000256" key="2">
    <source>
        <dbReference type="SAM" id="Coils"/>
    </source>
</evidence>
<dbReference type="CDD" id="cd00130">
    <property type="entry name" value="PAS"/>
    <property type="match status" value="1"/>
</dbReference>
<feature type="region of interest" description="Disordered" evidence="3">
    <location>
        <begin position="1935"/>
        <end position="2098"/>
    </location>
</feature>
<feature type="coiled-coil region" evidence="2">
    <location>
        <begin position="80"/>
        <end position="114"/>
    </location>
</feature>
<feature type="region of interest" description="Disordered" evidence="3">
    <location>
        <begin position="1711"/>
        <end position="1740"/>
    </location>
</feature>
<feature type="transmembrane region" description="Helical" evidence="4">
    <location>
        <begin position="1587"/>
        <end position="1608"/>
    </location>
</feature>
<feature type="transmembrane region" description="Helical" evidence="4">
    <location>
        <begin position="1347"/>
        <end position="1365"/>
    </location>
</feature>
<feature type="transmembrane region" description="Helical" evidence="4">
    <location>
        <begin position="2352"/>
        <end position="2370"/>
    </location>
</feature>
<evidence type="ECO:0000256" key="1">
    <source>
        <dbReference type="PROSITE-ProRule" id="PRU00023"/>
    </source>
</evidence>
<evidence type="ECO:0000313" key="6">
    <source>
        <dbReference type="EMBL" id="TNV87980.1"/>
    </source>
</evidence>
<dbReference type="InterPro" id="IPR036770">
    <property type="entry name" value="Ankyrin_rpt-contain_sf"/>
</dbReference>
<feature type="compositionally biased region" description="Low complexity" evidence="3">
    <location>
        <begin position="1856"/>
        <end position="1870"/>
    </location>
</feature>
<dbReference type="Gene3D" id="1.25.40.20">
    <property type="entry name" value="Ankyrin repeat-containing domain"/>
    <property type="match status" value="2"/>
</dbReference>
<sequence length="2417" mass="273482">MDENQLEMYFGYIMELIKQSKKDENAQVLLYGIVRTHWYQCRKRRLGEDCLCETLVKNIDEVHMAIEDIQHQSKDAFDFLLAEQAEISGLEDLMAQQEEEEMRFQEELERIRLLNLAQDNVHQLDQEMQDIVSACSAAAGGDLETLEKLQLKGADLNRGDYDNRTPIHLASAIGHIKAVSFLVEKAEVNISPADRWGATPLNDAKTPEMIEYLQKMGAVYGIQQKEYQEMISANVSNEQCRLYFAAYNGDVMMMKNLFILGRCKVNDYDYDGRTALSIAASEGHLEAVKFLIVNNADFNHKDSRNNTPLDDAKREKRSATIAFLEKVNRQRENLHVFKRNIFYENGEHVTPVIAGNVMADGNTSFSLNNVQQRRYIPSGIQSGENNAIESLDSMEFDFSFKKRLEKQATNAQLGSPQEKKNLHNANSGNRRRKPIDYQKELKILLYKFVYDQLEEVLSSAPHSLSLRYMAAQMQYRYLRNEIRALFQFLQIERQKEKVPFEWKFFVHKVKIEIEARMESASTTSKNNGESKINVKKVYQFTQTLQVFIEAVEQTSDKCLDFWRELLKRSDFNSNSFHSIGTQIAISSNRIQRLVNTMLSINPHYGFLLRVYSVFLTQVLNNEDDGDLFSKRAYNSEKTFLAQERRGTPLIDDLGKNFSDDCNYLIVVVRVNTTRKLNSMGVQDTAGIVEDISNEVYSMLGYHRDEVRGKNVSMLMPRAIGSMHDQFIRRYLETAESRQLNRQREMFLLRKNGFMMQAFVYATVVPIIEQTGLKFIGFIKRVDERAYTKVLPPPAEFTMHKSITFLAAPNGNILGLSEQAAKILGIPNYFAVNSDEQISDFNISQMIKGYNVTLLKCFKQCPKGQIAVIDTDVFRPFIIQDFHSRNELRKIERRFGRYQVHIQATPIEYGGSRVIQHKAANSGIVDQTQRIAQKGISAGINQQYAHLPLVIVRMYVVARLQKVDKNFFRRDSEQPRGNQSPGDNVGEGTAASGNNFILEHFRKLIMNQLENSDGKESQTPSNQSIQIFSQRRDSVPINFNSLKSGSINISPKKNFKAAAEGIRLLQKLKSMAINSRVDDPQSKPEETIPKIASKNQSIFSPTFMKNETIEEGAHSEEDKESSSSDTFSPGRSKIHESSGDTKGVARPSGALSSDRPKVMGDDDDQIVPDDDDDEVFEIRMPIAKYLDHEEIISRQIDNRPAVQLGALNSVNRGEFKRDPQASQDNHLEMRAGPSEFVGFLKSRTKKIGEVFKMGKRDHDSGALNEEPQSLREKSGTGSGLNDLQNSSAHGLAESFSHLSSSVDDIADKNMVKEKEDNGAPKITSSEANKLREFRKLVTSRKEPSTVIFLRRLVLVMTALMLGILSVETALKFNFYKGYESLQTLRASLEEITLDLMHVDSGFRSLINLHNDIYLDDISGLVAKGDFSKSILGRLSEYLNSINSNKNVFLVIQPPDEVQQIYSRVEMKVVQSDGVEETQFGNMNLALGQIIAKGSDLLNQCSLEVRPFMNRTFISYINQMSSGNNSSGRQQNYTFKYGKMGNEIDETTKGLYYLQENVYDSFTDVTDKMMKALEKHMEDYLNQNETTSLILISSVLCLTLLSTLLIFNFVRKIEVARIESLSLYSEVYLEDINQVIEEIMAFVQIFKDDTIVVVVRKLGVMGSDSDDEFQQLNPGKHSMLGGGGLDQSQDYMNGQVGNDDDLDLMIEGKEADELNATGGTPPQPDGLGISTPRNKRQNSGVNQQQKFNDFQASQAGSFLLLPHQTNHGDKRRGSNSGALDRLMQLNRAPGNKIAPSLQSKRGSANFGNWGNKAPQVEQSRYEGMVNEYKINPSFNGSLAGANGASNAPMIFQLQSTIRRSLQQQQQQSSQQEQKGKKISPKGSVSGVPNRNNPVSSNAFQRRPTFHRSYSISQGVASAAAAAAMTLRNNFKNQDSIQKNKDIKEEDEELDEDESGLSSELLSEEQKEEESSPSKVKKETEEIRHIDDIEINVINESGFSERALTKPDPKLPSQSLAESRKQKREEQGKLPTVKKPMEKKRSWMNPQEENPPPIKKQNSDKPVIITAQGETVRLNDDKDDEVNSSRSGVGVEEEEAKGVEEKEQVGNIEKFKSVTSRSGFKTLTAVALLFLFPIAFVISSVSTSVPFFTGLSQLQIHESLLINSQFGLYYKMYLQVIKDMVTGYSQPAPNIEDPDLLKTPYYRSQYEYLQGLKFDGREALERLRLNHVKVLDKSEDFVESLESSQYCNVMREKAGPNFNFTFCQTVDNGIAREQGFHIQFERVMGEIAKLRNGFERRPMNLTRIYKELLNNNDQTLAKFQLMMDSLFTPTFRVIKTLLAEERANLLALQRSIDSTLLATLIVLHLIIILGVAWPRFLSQMTDSIGQSRGILTLIPSRFIIKNKGIKKRVLGSKSRLILAN</sequence>
<feature type="region of interest" description="Disordered" evidence="3">
    <location>
        <begin position="409"/>
        <end position="431"/>
    </location>
</feature>
<keyword evidence="4" id="KW-0812">Transmembrane</keyword>
<evidence type="ECO:0000256" key="3">
    <source>
        <dbReference type="SAM" id="MobiDB-lite"/>
    </source>
</evidence>
<feature type="compositionally biased region" description="Polar residues" evidence="3">
    <location>
        <begin position="1884"/>
        <end position="1897"/>
    </location>
</feature>
<dbReference type="Pfam" id="PF25474">
    <property type="entry name" value="TPR_TmcB"/>
    <property type="match status" value="1"/>
</dbReference>
<dbReference type="PROSITE" id="PS50088">
    <property type="entry name" value="ANK_REPEAT"/>
    <property type="match status" value="2"/>
</dbReference>
<dbReference type="NCBIfam" id="TIGR00229">
    <property type="entry name" value="sensory_box"/>
    <property type="match status" value="1"/>
</dbReference>
<keyword evidence="4" id="KW-1133">Transmembrane helix</keyword>
<feature type="repeat" description="ANK" evidence="1">
    <location>
        <begin position="271"/>
        <end position="303"/>
    </location>
</feature>
<keyword evidence="1" id="KW-0040">ANK repeat</keyword>
<organism evidence="6 7">
    <name type="scientific">Halteria grandinella</name>
    <dbReference type="NCBI Taxonomy" id="5974"/>
    <lineage>
        <taxon>Eukaryota</taxon>
        <taxon>Sar</taxon>
        <taxon>Alveolata</taxon>
        <taxon>Ciliophora</taxon>
        <taxon>Intramacronucleata</taxon>
        <taxon>Spirotrichea</taxon>
        <taxon>Stichotrichia</taxon>
        <taxon>Sporadotrichida</taxon>
        <taxon>Halteriidae</taxon>
        <taxon>Halteria</taxon>
    </lineage>
</organism>
<evidence type="ECO:0000256" key="4">
    <source>
        <dbReference type="SAM" id="Phobius"/>
    </source>
</evidence>
<dbReference type="OrthoDB" id="39614at2759"/>
<reference evidence="6" key="1">
    <citation type="submission" date="2019-06" db="EMBL/GenBank/DDBJ databases">
        <authorList>
            <person name="Zheng W."/>
        </authorList>
    </citation>
    <scope>NUCLEOTIDE SEQUENCE</scope>
    <source>
        <strain evidence="6">QDHG01</strain>
    </source>
</reference>
<dbReference type="Pfam" id="PF12796">
    <property type="entry name" value="Ank_2"/>
    <property type="match status" value="2"/>
</dbReference>
<dbReference type="Gene3D" id="3.30.450.20">
    <property type="entry name" value="PAS domain"/>
    <property type="match status" value="1"/>
</dbReference>
<keyword evidence="2" id="KW-0175">Coiled coil</keyword>
<protein>
    <recommendedName>
        <fullName evidence="5">PAS domain-containing protein</fullName>
    </recommendedName>
</protein>
<feature type="compositionally biased region" description="Polar residues" evidence="3">
    <location>
        <begin position="1794"/>
        <end position="1806"/>
    </location>
</feature>
<dbReference type="Pfam" id="PF13426">
    <property type="entry name" value="PAS_9"/>
    <property type="match status" value="1"/>
</dbReference>
<dbReference type="PROSITE" id="PS50297">
    <property type="entry name" value="ANK_REP_REGION"/>
    <property type="match status" value="2"/>
</dbReference>
<dbReference type="InterPro" id="IPR035965">
    <property type="entry name" value="PAS-like_dom_sf"/>
</dbReference>
<feature type="region of interest" description="Disordered" evidence="3">
    <location>
        <begin position="1255"/>
        <end position="1285"/>
    </location>
</feature>
<feature type="compositionally biased region" description="Basic and acidic residues" evidence="3">
    <location>
        <begin position="1106"/>
        <end position="1121"/>
    </location>
</feature>
<feature type="compositionally biased region" description="Acidic residues" evidence="3">
    <location>
        <begin position="1160"/>
        <end position="1172"/>
    </location>
</feature>
<feature type="region of interest" description="Disordered" evidence="3">
    <location>
        <begin position="968"/>
        <end position="990"/>
    </location>
</feature>
<dbReference type="InterPro" id="IPR002110">
    <property type="entry name" value="Ankyrin_rpt"/>
</dbReference>
<feature type="region of interest" description="Disordered" evidence="3">
    <location>
        <begin position="1856"/>
        <end position="1899"/>
    </location>
</feature>
<keyword evidence="7" id="KW-1185">Reference proteome</keyword>
<dbReference type="SUPFAM" id="SSF55785">
    <property type="entry name" value="PYP-like sensor domain (PAS domain)"/>
    <property type="match status" value="1"/>
</dbReference>
<evidence type="ECO:0000313" key="7">
    <source>
        <dbReference type="Proteomes" id="UP000785679"/>
    </source>
</evidence>
<feature type="compositionally biased region" description="Basic and acidic residues" evidence="3">
    <location>
        <begin position="1966"/>
        <end position="1985"/>
    </location>
</feature>
<dbReference type="InterPro" id="IPR000014">
    <property type="entry name" value="PAS"/>
</dbReference>
<dbReference type="SMART" id="SM00248">
    <property type="entry name" value="ANK"/>
    <property type="match status" value="4"/>
</dbReference>
<dbReference type="InterPro" id="IPR052994">
    <property type="entry name" value="Tiny_macrocysts_regulators"/>
</dbReference>
<evidence type="ECO:0000259" key="5">
    <source>
        <dbReference type="PROSITE" id="PS50112"/>
    </source>
</evidence>
<dbReference type="PANTHER" id="PTHR31600">
    <property type="entry name" value="TINY MACROCYSTS PROTEIN B-RELATED"/>
    <property type="match status" value="1"/>
</dbReference>
<gene>
    <name evidence="6" type="ORF">FGO68_gene190</name>
</gene>
<dbReference type="PANTHER" id="PTHR31600:SF2">
    <property type="entry name" value="GAMETE ENRICHED GENE 10 PROTEIN-RELATED"/>
    <property type="match status" value="1"/>
</dbReference>
<feature type="region of interest" description="Disordered" evidence="3">
    <location>
        <begin position="1074"/>
        <end position="1172"/>
    </location>
</feature>